<evidence type="ECO:0000313" key="2">
    <source>
        <dbReference type="Proteomes" id="UP000644693"/>
    </source>
</evidence>
<accession>A0A919CKF2</accession>
<comment type="caution">
    <text evidence="1">The sequence shown here is derived from an EMBL/GenBank/DDBJ whole genome shotgun (WGS) entry which is preliminary data.</text>
</comment>
<gene>
    <name evidence="1" type="ORF">GCM10007053_13130</name>
</gene>
<sequence>MSWLTSCVELASAKGHVMDFRNRPLIGFRCARTNEIAIRVMLVTGRESMSGFELLEPKDSANALEVGLRIFSI</sequence>
<dbReference type="EMBL" id="BMYM01000001">
    <property type="protein sequence ID" value="GHD30878.1"/>
    <property type="molecule type" value="Genomic_DNA"/>
</dbReference>
<organism evidence="1 2">
    <name type="scientific">Parahalioglobus pacificus</name>
    <dbReference type="NCBI Taxonomy" id="930806"/>
    <lineage>
        <taxon>Bacteria</taxon>
        <taxon>Pseudomonadati</taxon>
        <taxon>Pseudomonadota</taxon>
        <taxon>Gammaproteobacteria</taxon>
        <taxon>Cellvibrionales</taxon>
        <taxon>Halieaceae</taxon>
        <taxon>Parahalioglobus</taxon>
    </lineage>
</organism>
<name>A0A919CKF2_9GAMM</name>
<dbReference type="AlphaFoldDB" id="A0A919CKF2"/>
<keyword evidence="2" id="KW-1185">Reference proteome</keyword>
<proteinExistence type="predicted"/>
<reference evidence="1" key="2">
    <citation type="submission" date="2020-09" db="EMBL/GenBank/DDBJ databases">
        <authorList>
            <person name="Sun Q."/>
            <person name="Kim S."/>
        </authorList>
    </citation>
    <scope>NUCLEOTIDE SEQUENCE</scope>
    <source>
        <strain evidence="1">KCTC 23430</strain>
    </source>
</reference>
<evidence type="ECO:0000313" key="1">
    <source>
        <dbReference type="EMBL" id="GHD30878.1"/>
    </source>
</evidence>
<dbReference type="Proteomes" id="UP000644693">
    <property type="component" value="Unassembled WGS sequence"/>
</dbReference>
<reference evidence="1" key="1">
    <citation type="journal article" date="2014" name="Int. J. Syst. Evol. Microbiol.">
        <title>Complete genome sequence of Corynebacterium casei LMG S-19264T (=DSM 44701T), isolated from a smear-ripened cheese.</title>
        <authorList>
            <consortium name="US DOE Joint Genome Institute (JGI-PGF)"/>
            <person name="Walter F."/>
            <person name="Albersmeier A."/>
            <person name="Kalinowski J."/>
            <person name="Ruckert C."/>
        </authorList>
    </citation>
    <scope>NUCLEOTIDE SEQUENCE</scope>
    <source>
        <strain evidence="1">KCTC 23430</strain>
    </source>
</reference>
<protein>
    <submittedName>
        <fullName evidence="1">Uncharacterized protein</fullName>
    </submittedName>
</protein>